<reference evidence="10 11" key="1">
    <citation type="journal article" date="2010" name="Nature">
        <title>The Ectocarpus genome and the independent evolution of multicellularity in brown algae.</title>
        <authorList>
            <person name="Cock J.M."/>
            <person name="Sterck L."/>
            <person name="Rouze P."/>
            <person name="Scornet D."/>
            <person name="Allen A.E."/>
            <person name="Amoutzias G."/>
            <person name="Anthouard V."/>
            <person name="Artiguenave F."/>
            <person name="Aury J.M."/>
            <person name="Badger J.H."/>
            <person name="Beszteri B."/>
            <person name="Billiau K."/>
            <person name="Bonnet E."/>
            <person name="Bothwell J.H."/>
            <person name="Bowler C."/>
            <person name="Boyen C."/>
            <person name="Brownlee C."/>
            <person name="Carrano C.J."/>
            <person name="Charrier B."/>
            <person name="Cho G.Y."/>
            <person name="Coelho S.M."/>
            <person name="Collen J."/>
            <person name="Corre E."/>
            <person name="Da Silva C."/>
            <person name="Delage L."/>
            <person name="Delaroque N."/>
            <person name="Dittami S.M."/>
            <person name="Doulbeau S."/>
            <person name="Elias M."/>
            <person name="Farnham G."/>
            <person name="Gachon C.M."/>
            <person name="Gschloessl B."/>
            <person name="Heesch S."/>
            <person name="Jabbari K."/>
            <person name="Jubin C."/>
            <person name="Kawai H."/>
            <person name="Kimura K."/>
            <person name="Kloareg B."/>
            <person name="Kupper F.C."/>
            <person name="Lang D."/>
            <person name="Le Bail A."/>
            <person name="Leblanc C."/>
            <person name="Lerouge P."/>
            <person name="Lohr M."/>
            <person name="Lopez P.J."/>
            <person name="Martens C."/>
            <person name="Maumus F."/>
            <person name="Michel G."/>
            <person name="Miranda-Saavedra D."/>
            <person name="Morales J."/>
            <person name="Moreau H."/>
            <person name="Motomura T."/>
            <person name="Nagasato C."/>
            <person name="Napoli C.A."/>
            <person name="Nelson D.R."/>
            <person name="Nyvall-Collen P."/>
            <person name="Peters A.F."/>
            <person name="Pommier C."/>
            <person name="Potin P."/>
            <person name="Poulain J."/>
            <person name="Quesneville H."/>
            <person name="Read B."/>
            <person name="Rensing S.A."/>
            <person name="Ritter A."/>
            <person name="Rousvoal S."/>
            <person name="Samanta M."/>
            <person name="Samson G."/>
            <person name="Schroeder D.C."/>
            <person name="Segurens B."/>
            <person name="Strittmatter M."/>
            <person name="Tonon T."/>
            <person name="Tregear J.W."/>
            <person name="Valentin K."/>
            <person name="von Dassow P."/>
            <person name="Yamagishi T."/>
            <person name="Van de Peer Y."/>
            <person name="Wincker P."/>
        </authorList>
    </citation>
    <scope>NUCLEOTIDE SEQUENCE [LARGE SCALE GENOMIC DNA]</scope>
    <source>
        <strain evidence="11">Ec32 / CCAP1310/4</strain>
    </source>
</reference>
<feature type="region of interest" description="Disordered" evidence="8">
    <location>
        <begin position="166"/>
        <end position="208"/>
    </location>
</feature>
<dbReference type="OMA" id="VDSSTMW"/>
<dbReference type="InterPro" id="IPR013957">
    <property type="entry name" value="SNRNP27"/>
</dbReference>
<evidence type="ECO:0000256" key="8">
    <source>
        <dbReference type="SAM" id="MobiDB-lite"/>
    </source>
</evidence>
<comment type="similarity">
    <text evidence="3">Belongs to the SNUT3 family.</text>
</comment>
<sequence>MGRSRSRSRSRERGGREERGRGDRDRDRGGRRRDRDQDRSSRKRSPPRRHFREDGGKDAAGKDAAGRDTSGKVDKSKATTSETSKPSKQEARRAEAAIKRQKMLEEQQREKDKVKDRLHLIRQMKGDASGEEDALGSGSDGDDDDEDLTEEQQMMKLMGFAGFDTTKGKGVEDNQRGPAKGAISKHKEREYRQYMNRRGGFNRPLDKM</sequence>
<feature type="compositionally biased region" description="Basic and acidic residues" evidence="8">
    <location>
        <begin position="9"/>
        <end position="40"/>
    </location>
</feature>
<accession>D7FW65</accession>
<dbReference type="Pfam" id="PF08648">
    <property type="entry name" value="SNRNP27"/>
    <property type="match status" value="1"/>
</dbReference>
<keyword evidence="7" id="KW-0539">Nucleus</keyword>
<feature type="domain" description="U4/U6.U5 small nuclear ribonucleoprotein 27kDa protein" evidence="9">
    <location>
        <begin position="150"/>
        <end position="208"/>
    </location>
</feature>
<evidence type="ECO:0000256" key="6">
    <source>
        <dbReference type="ARBA" id="ARBA00023187"/>
    </source>
</evidence>
<feature type="compositionally biased region" description="Basic and acidic residues" evidence="8">
    <location>
        <begin position="85"/>
        <end position="119"/>
    </location>
</feature>
<feature type="compositionally biased region" description="Acidic residues" evidence="8">
    <location>
        <begin position="129"/>
        <end position="150"/>
    </location>
</feature>
<evidence type="ECO:0000256" key="5">
    <source>
        <dbReference type="ARBA" id="ARBA00022664"/>
    </source>
</evidence>
<dbReference type="EMBL" id="FN648486">
    <property type="protein sequence ID" value="CBJ25585.1"/>
    <property type="molecule type" value="Genomic_DNA"/>
</dbReference>
<name>D7FW65_ECTSI</name>
<gene>
    <name evidence="10" type="ORF">Esi_0003_0278</name>
</gene>
<dbReference type="GO" id="GO:0071011">
    <property type="term" value="C:precatalytic spliceosome"/>
    <property type="evidence" value="ECO:0007669"/>
    <property type="project" value="TreeGrafter"/>
</dbReference>
<evidence type="ECO:0000256" key="2">
    <source>
        <dbReference type="ARBA" id="ARBA00004123"/>
    </source>
</evidence>
<evidence type="ECO:0000256" key="4">
    <source>
        <dbReference type="ARBA" id="ARBA00011825"/>
    </source>
</evidence>
<feature type="compositionally biased region" description="Basic and acidic residues" evidence="8">
    <location>
        <begin position="166"/>
        <end position="175"/>
    </location>
</feature>
<protein>
    <recommendedName>
        <fullName evidence="9">U4/U6.U5 small nuclear ribonucleoprotein 27kDa protein domain-containing protein</fullName>
    </recommendedName>
</protein>
<feature type="compositionally biased region" description="Basic residues" evidence="8">
    <location>
        <begin position="41"/>
        <end position="50"/>
    </location>
</feature>
<evidence type="ECO:0000256" key="1">
    <source>
        <dbReference type="ARBA" id="ARBA00003632"/>
    </source>
</evidence>
<dbReference type="GO" id="GO:0008380">
    <property type="term" value="P:RNA splicing"/>
    <property type="evidence" value="ECO:0007669"/>
    <property type="project" value="UniProtKB-KW"/>
</dbReference>
<dbReference type="eggNOG" id="KOG3263">
    <property type="taxonomic scope" value="Eukaryota"/>
</dbReference>
<evidence type="ECO:0000313" key="10">
    <source>
        <dbReference type="EMBL" id="CBJ25585.1"/>
    </source>
</evidence>
<keyword evidence="5" id="KW-0507">mRNA processing</keyword>
<evidence type="ECO:0000256" key="3">
    <source>
        <dbReference type="ARBA" id="ARBA00008218"/>
    </source>
</evidence>
<dbReference type="GO" id="GO:0006397">
    <property type="term" value="P:mRNA processing"/>
    <property type="evidence" value="ECO:0007669"/>
    <property type="project" value="UniProtKB-KW"/>
</dbReference>
<feature type="region of interest" description="Disordered" evidence="8">
    <location>
        <begin position="1"/>
        <end position="151"/>
    </location>
</feature>
<dbReference type="AlphaFoldDB" id="D7FW65"/>
<dbReference type="EMBL" id="FN649727">
    <property type="protein sequence ID" value="CBJ25585.1"/>
    <property type="molecule type" value="Genomic_DNA"/>
</dbReference>
<organism evidence="10 11">
    <name type="scientific">Ectocarpus siliculosus</name>
    <name type="common">Brown alga</name>
    <name type="synonym">Conferva siliculosa</name>
    <dbReference type="NCBI Taxonomy" id="2880"/>
    <lineage>
        <taxon>Eukaryota</taxon>
        <taxon>Sar</taxon>
        <taxon>Stramenopiles</taxon>
        <taxon>Ochrophyta</taxon>
        <taxon>PX clade</taxon>
        <taxon>Phaeophyceae</taxon>
        <taxon>Ectocarpales</taxon>
        <taxon>Ectocarpaceae</taxon>
        <taxon>Ectocarpus</taxon>
    </lineage>
</organism>
<dbReference type="InParanoid" id="D7FW65"/>
<dbReference type="PANTHER" id="PTHR31077:SF1">
    <property type="entry name" value="U4_U6.U5 SMALL NUCLEAR RIBONUCLEOPROTEIN 27 KDA PROTEIN"/>
    <property type="match status" value="1"/>
</dbReference>
<dbReference type="PANTHER" id="PTHR31077">
    <property type="entry name" value="U4/U6.U5 SMALL NUCLEAR RIBONUCLEOPROTEIN 27 KDA PROTEIN"/>
    <property type="match status" value="1"/>
</dbReference>
<feature type="compositionally biased region" description="Basic and acidic residues" evidence="8">
    <location>
        <begin position="51"/>
        <end position="77"/>
    </location>
</feature>
<comment type="subcellular location">
    <subcellularLocation>
        <location evidence="2">Nucleus</location>
    </subcellularLocation>
</comment>
<dbReference type="Proteomes" id="UP000002630">
    <property type="component" value="Linkage Group LG02"/>
</dbReference>
<evidence type="ECO:0000256" key="7">
    <source>
        <dbReference type="ARBA" id="ARBA00023242"/>
    </source>
</evidence>
<comment type="subunit">
    <text evidence="4">Part of a tri-snRNP complex.</text>
</comment>
<dbReference type="STRING" id="2880.D7FW65"/>
<keyword evidence="6" id="KW-0508">mRNA splicing</keyword>
<comment type="function">
    <text evidence="1">May play a role in mRNA splicing.</text>
</comment>
<keyword evidence="11" id="KW-1185">Reference proteome</keyword>
<evidence type="ECO:0000313" key="11">
    <source>
        <dbReference type="Proteomes" id="UP000002630"/>
    </source>
</evidence>
<proteinExistence type="inferred from homology"/>
<dbReference type="OrthoDB" id="21368at2759"/>
<evidence type="ECO:0000259" key="9">
    <source>
        <dbReference type="Pfam" id="PF08648"/>
    </source>
</evidence>